<proteinExistence type="predicted"/>
<dbReference type="Gene3D" id="3.40.50.300">
    <property type="entry name" value="P-loop containing nucleotide triphosphate hydrolases"/>
    <property type="match status" value="1"/>
</dbReference>
<dbReference type="GO" id="GO:0005524">
    <property type="term" value="F:ATP binding"/>
    <property type="evidence" value="ECO:0007669"/>
    <property type="project" value="UniProtKB-KW"/>
</dbReference>
<dbReference type="EMBL" id="CP042912">
    <property type="protein sequence ID" value="QEG22475.1"/>
    <property type="molecule type" value="Genomic_DNA"/>
</dbReference>
<dbReference type="Proteomes" id="UP000322214">
    <property type="component" value="Chromosome"/>
</dbReference>
<dbReference type="SUPFAM" id="SSF52540">
    <property type="entry name" value="P-loop containing nucleoside triphosphate hydrolases"/>
    <property type="match status" value="1"/>
</dbReference>
<gene>
    <name evidence="5" type="primary">macB_4</name>
    <name evidence="5" type="ORF">MFFC18_23550</name>
</gene>
<dbReference type="OrthoDB" id="2151853at2"/>
<protein>
    <submittedName>
        <fullName evidence="5">Macrolide export ATP-binding/permease protein MacB</fullName>
        <ecNumber evidence="5">3.6.3.-</ecNumber>
    </submittedName>
</protein>
<dbReference type="PROSITE" id="PS00211">
    <property type="entry name" value="ABC_TRANSPORTER_1"/>
    <property type="match status" value="1"/>
</dbReference>
<dbReference type="STRING" id="980251.GCA_001642875_04840"/>
<keyword evidence="6" id="KW-1185">Reference proteome</keyword>
<accession>A0A5B9PBA3</accession>
<keyword evidence="2" id="KW-0547">Nucleotide-binding</keyword>
<dbReference type="RefSeq" id="WP_075086502.1">
    <property type="nucleotide sequence ID" value="NZ_CP042912.1"/>
</dbReference>
<evidence type="ECO:0000313" key="6">
    <source>
        <dbReference type="Proteomes" id="UP000322214"/>
    </source>
</evidence>
<dbReference type="GO" id="GO:0005886">
    <property type="term" value="C:plasma membrane"/>
    <property type="evidence" value="ECO:0007669"/>
    <property type="project" value="TreeGrafter"/>
</dbReference>
<dbReference type="InterPro" id="IPR017911">
    <property type="entry name" value="MacB-like_ATP-bd"/>
</dbReference>
<evidence type="ECO:0000256" key="1">
    <source>
        <dbReference type="ARBA" id="ARBA00022448"/>
    </source>
</evidence>
<feature type="domain" description="ABC transporter" evidence="4">
    <location>
        <begin position="20"/>
        <end position="240"/>
    </location>
</feature>
<dbReference type="Pfam" id="PF00005">
    <property type="entry name" value="ABC_tran"/>
    <property type="match status" value="1"/>
</dbReference>
<organism evidence="5 6">
    <name type="scientific">Mariniblastus fucicola</name>
    <dbReference type="NCBI Taxonomy" id="980251"/>
    <lineage>
        <taxon>Bacteria</taxon>
        <taxon>Pseudomonadati</taxon>
        <taxon>Planctomycetota</taxon>
        <taxon>Planctomycetia</taxon>
        <taxon>Pirellulales</taxon>
        <taxon>Pirellulaceae</taxon>
        <taxon>Mariniblastus</taxon>
    </lineage>
</organism>
<dbReference type="NCBIfam" id="TIGR02982">
    <property type="entry name" value="heterocyst_DevA"/>
    <property type="match status" value="1"/>
</dbReference>
<keyword evidence="3 5" id="KW-0067">ATP-binding</keyword>
<dbReference type="InterPro" id="IPR003439">
    <property type="entry name" value="ABC_transporter-like_ATP-bd"/>
</dbReference>
<evidence type="ECO:0000256" key="3">
    <source>
        <dbReference type="ARBA" id="ARBA00022840"/>
    </source>
</evidence>
<dbReference type="GO" id="GO:0022857">
    <property type="term" value="F:transmembrane transporter activity"/>
    <property type="evidence" value="ECO:0007669"/>
    <property type="project" value="TreeGrafter"/>
</dbReference>
<dbReference type="InterPro" id="IPR017871">
    <property type="entry name" value="ABC_transporter-like_CS"/>
</dbReference>
<dbReference type="InterPro" id="IPR015854">
    <property type="entry name" value="ABC_transpr_LolD-like"/>
</dbReference>
<dbReference type="CDD" id="cd03255">
    <property type="entry name" value="ABC_MJ0796_LolCDE_FtsE"/>
    <property type="match status" value="1"/>
</dbReference>
<dbReference type="InterPro" id="IPR014324">
    <property type="entry name" value="ABC_heterocyst_DevA"/>
</dbReference>
<reference evidence="5 6" key="1">
    <citation type="submission" date="2019-08" db="EMBL/GenBank/DDBJ databases">
        <title>Deep-cultivation of Planctomycetes and their phenomic and genomic characterization uncovers novel biology.</title>
        <authorList>
            <person name="Wiegand S."/>
            <person name="Jogler M."/>
            <person name="Boedeker C."/>
            <person name="Pinto D."/>
            <person name="Vollmers J."/>
            <person name="Rivas-Marin E."/>
            <person name="Kohn T."/>
            <person name="Peeters S.H."/>
            <person name="Heuer A."/>
            <person name="Rast P."/>
            <person name="Oberbeckmann S."/>
            <person name="Bunk B."/>
            <person name="Jeske O."/>
            <person name="Meyerdierks A."/>
            <person name="Storesund J.E."/>
            <person name="Kallscheuer N."/>
            <person name="Luecker S."/>
            <person name="Lage O.M."/>
            <person name="Pohl T."/>
            <person name="Merkel B.J."/>
            <person name="Hornburger P."/>
            <person name="Mueller R.-W."/>
            <person name="Bruemmer F."/>
            <person name="Labrenz M."/>
            <person name="Spormann A.M."/>
            <person name="Op den Camp H."/>
            <person name="Overmann J."/>
            <person name="Amann R."/>
            <person name="Jetten M.S.M."/>
            <person name="Mascher T."/>
            <person name="Medema M.H."/>
            <person name="Devos D.P."/>
            <person name="Kaster A.-K."/>
            <person name="Ovreas L."/>
            <person name="Rohde M."/>
            <person name="Galperin M.Y."/>
            <person name="Jogler C."/>
        </authorList>
    </citation>
    <scope>NUCLEOTIDE SEQUENCE [LARGE SCALE GENOMIC DNA]</scope>
    <source>
        <strain evidence="5 6">FC18</strain>
    </source>
</reference>
<dbReference type="InterPro" id="IPR027417">
    <property type="entry name" value="P-loop_NTPase"/>
</dbReference>
<evidence type="ECO:0000256" key="2">
    <source>
        <dbReference type="ARBA" id="ARBA00022741"/>
    </source>
</evidence>
<sequence>MKTNTQLEPRSANTTSAIVVDGLNHWFGLGEARFQALFDINLKIKRGQLTILMGPSGSGKTTLLTLVGCLREIQDGHVQLLGQELRGAADRQLNGLRRRLGFIFQAHNLHESLTAMQNVRMGLEVHGALNRKEFDRASAHILTQLGLGERLSYMPAKLSGGQKQRVAVARALVGNPSIIFADEPTAALDKDSGVKTVQLLKRLGEVRGTTTVMVTHDNRILDLADRILKLEDGRIVEDSG</sequence>
<dbReference type="InterPro" id="IPR003593">
    <property type="entry name" value="AAA+_ATPase"/>
</dbReference>
<dbReference type="PANTHER" id="PTHR24220:SF376">
    <property type="entry name" value="ABC TRANSPORTER"/>
    <property type="match status" value="1"/>
</dbReference>
<dbReference type="GO" id="GO:0016887">
    <property type="term" value="F:ATP hydrolysis activity"/>
    <property type="evidence" value="ECO:0007669"/>
    <property type="project" value="InterPro"/>
</dbReference>
<name>A0A5B9PBA3_9BACT</name>
<dbReference type="KEGG" id="mff:MFFC18_23550"/>
<dbReference type="PANTHER" id="PTHR24220">
    <property type="entry name" value="IMPORT ATP-BINDING PROTEIN"/>
    <property type="match status" value="1"/>
</dbReference>
<dbReference type="AlphaFoldDB" id="A0A5B9PBA3"/>
<dbReference type="PROSITE" id="PS50893">
    <property type="entry name" value="ABC_TRANSPORTER_2"/>
    <property type="match status" value="1"/>
</dbReference>
<dbReference type="SMART" id="SM00382">
    <property type="entry name" value="AAA"/>
    <property type="match status" value="1"/>
</dbReference>
<keyword evidence="1" id="KW-0813">Transport</keyword>
<keyword evidence="5" id="KW-0378">Hydrolase</keyword>
<evidence type="ECO:0000313" key="5">
    <source>
        <dbReference type="EMBL" id="QEG22475.1"/>
    </source>
</evidence>
<dbReference type="EC" id="3.6.3.-" evidence="5"/>
<evidence type="ECO:0000259" key="4">
    <source>
        <dbReference type="PROSITE" id="PS50893"/>
    </source>
</evidence>